<dbReference type="AlphaFoldDB" id="A0A392NLH6"/>
<dbReference type="InterPro" id="IPR011009">
    <property type="entry name" value="Kinase-like_dom_sf"/>
</dbReference>
<evidence type="ECO:0000313" key="2">
    <source>
        <dbReference type="Proteomes" id="UP000265520"/>
    </source>
</evidence>
<accession>A0A392NLH6</accession>
<reference evidence="1 2" key="1">
    <citation type="journal article" date="2018" name="Front. Plant Sci.">
        <title>Red Clover (Trifolium pratense) and Zigzag Clover (T. medium) - A Picture of Genomic Similarities and Differences.</title>
        <authorList>
            <person name="Dluhosova J."/>
            <person name="Istvanek J."/>
            <person name="Nedelnik J."/>
            <person name="Repkova J."/>
        </authorList>
    </citation>
    <scope>NUCLEOTIDE SEQUENCE [LARGE SCALE GENOMIC DNA]</scope>
    <source>
        <strain evidence="2">cv. 10/8</strain>
        <tissue evidence="1">Leaf</tissue>
    </source>
</reference>
<keyword evidence="1" id="KW-0430">Lectin</keyword>
<keyword evidence="1" id="KW-0675">Receptor</keyword>
<protein>
    <submittedName>
        <fullName evidence="1">G-type lectin S-receptor-like serine/threonine-protein kinase</fullName>
    </submittedName>
</protein>
<keyword evidence="1" id="KW-0808">Transferase</keyword>
<dbReference type="SUPFAM" id="SSF56112">
    <property type="entry name" value="Protein kinase-like (PK-like)"/>
    <property type="match status" value="1"/>
</dbReference>
<comment type="caution">
    <text evidence="1">The sequence shown here is derived from an EMBL/GenBank/DDBJ whole genome shotgun (WGS) entry which is preliminary data.</text>
</comment>
<proteinExistence type="predicted"/>
<keyword evidence="2" id="KW-1185">Reference proteome</keyword>
<feature type="non-terminal residue" evidence="1">
    <location>
        <position position="84"/>
    </location>
</feature>
<evidence type="ECO:0000313" key="1">
    <source>
        <dbReference type="EMBL" id="MCI00681.1"/>
    </source>
</evidence>
<dbReference type="GO" id="GO:0030246">
    <property type="term" value="F:carbohydrate binding"/>
    <property type="evidence" value="ECO:0007669"/>
    <property type="project" value="UniProtKB-KW"/>
</dbReference>
<name>A0A392NLH6_9FABA</name>
<dbReference type="EMBL" id="LXQA010043941">
    <property type="protein sequence ID" value="MCI00681.1"/>
    <property type="molecule type" value="Genomic_DNA"/>
</dbReference>
<sequence length="84" mass="9407">MKMQIEIQDLEGSRRYSDGDDLEGDLSNGDDLKLFSYSTIIVATNGFSSENKLGQGGFGPVFKDGYPWCPEFKPKISHLCEFHV</sequence>
<dbReference type="Proteomes" id="UP000265520">
    <property type="component" value="Unassembled WGS sequence"/>
</dbReference>
<dbReference type="GO" id="GO:0016301">
    <property type="term" value="F:kinase activity"/>
    <property type="evidence" value="ECO:0007669"/>
    <property type="project" value="UniProtKB-KW"/>
</dbReference>
<keyword evidence="1" id="KW-0418">Kinase</keyword>
<dbReference type="Gene3D" id="3.30.200.20">
    <property type="entry name" value="Phosphorylase Kinase, domain 1"/>
    <property type="match status" value="1"/>
</dbReference>
<organism evidence="1 2">
    <name type="scientific">Trifolium medium</name>
    <dbReference type="NCBI Taxonomy" id="97028"/>
    <lineage>
        <taxon>Eukaryota</taxon>
        <taxon>Viridiplantae</taxon>
        <taxon>Streptophyta</taxon>
        <taxon>Embryophyta</taxon>
        <taxon>Tracheophyta</taxon>
        <taxon>Spermatophyta</taxon>
        <taxon>Magnoliopsida</taxon>
        <taxon>eudicotyledons</taxon>
        <taxon>Gunneridae</taxon>
        <taxon>Pentapetalae</taxon>
        <taxon>rosids</taxon>
        <taxon>fabids</taxon>
        <taxon>Fabales</taxon>
        <taxon>Fabaceae</taxon>
        <taxon>Papilionoideae</taxon>
        <taxon>50 kb inversion clade</taxon>
        <taxon>NPAAA clade</taxon>
        <taxon>Hologalegina</taxon>
        <taxon>IRL clade</taxon>
        <taxon>Trifolieae</taxon>
        <taxon>Trifolium</taxon>
    </lineage>
</organism>